<organism evidence="2 3">
    <name type="scientific">Methylorubrum rhodinum</name>
    <dbReference type="NCBI Taxonomy" id="29428"/>
    <lineage>
        <taxon>Bacteria</taxon>
        <taxon>Pseudomonadati</taxon>
        <taxon>Pseudomonadota</taxon>
        <taxon>Alphaproteobacteria</taxon>
        <taxon>Hyphomicrobiales</taxon>
        <taxon>Methylobacteriaceae</taxon>
        <taxon>Methylorubrum</taxon>
    </lineage>
</organism>
<protein>
    <submittedName>
        <fullName evidence="2">Uncharacterized protein</fullName>
    </submittedName>
</protein>
<gene>
    <name evidence="2" type="ORF">HNR00_001482</name>
</gene>
<evidence type="ECO:0000313" key="2">
    <source>
        <dbReference type="EMBL" id="MBB5756782.1"/>
    </source>
</evidence>
<feature type="compositionally biased region" description="Acidic residues" evidence="1">
    <location>
        <begin position="9"/>
        <end position="32"/>
    </location>
</feature>
<feature type="compositionally biased region" description="Basic and acidic residues" evidence="1">
    <location>
        <begin position="36"/>
        <end position="45"/>
    </location>
</feature>
<feature type="region of interest" description="Disordered" evidence="1">
    <location>
        <begin position="1"/>
        <end position="55"/>
    </location>
</feature>
<comment type="caution">
    <text evidence="2">The sequence shown here is derived from an EMBL/GenBank/DDBJ whole genome shotgun (WGS) entry which is preliminary data.</text>
</comment>
<keyword evidence="3" id="KW-1185">Reference proteome</keyword>
<dbReference type="AlphaFoldDB" id="A0A840ZFQ2"/>
<proteinExistence type="predicted"/>
<reference evidence="2 3" key="1">
    <citation type="submission" date="2020-08" db="EMBL/GenBank/DDBJ databases">
        <title>Genomic Encyclopedia of Type Strains, Phase IV (KMG-IV): sequencing the most valuable type-strain genomes for metagenomic binning, comparative biology and taxonomic classification.</title>
        <authorList>
            <person name="Goeker M."/>
        </authorList>
    </citation>
    <scope>NUCLEOTIDE SEQUENCE [LARGE SCALE GENOMIC DNA]</scope>
    <source>
        <strain evidence="2 3">DSM 2163</strain>
    </source>
</reference>
<dbReference type="Proteomes" id="UP000583454">
    <property type="component" value="Unassembled WGS sequence"/>
</dbReference>
<evidence type="ECO:0000256" key="1">
    <source>
        <dbReference type="SAM" id="MobiDB-lite"/>
    </source>
</evidence>
<dbReference type="EMBL" id="JACHOP010000004">
    <property type="protein sequence ID" value="MBB5756782.1"/>
    <property type="molecule type" value="Genomic_DNA"/>
</dbReference>
<name>A0A840ZFQ2_9HYPH</name>
<evidence type="ECO:0000313" key="3">
    <source>
        <dbReference type="Proteomes" id="UP000583454"/>
    </source>
</evidence>
<accession>A0A840ZFQ2</accession>
<sequence length="89" mass="10243">MAQDAQADQPDDDEVDRNDVVEEPQCDPDQDAGGDGGDRLEVGDREGDEMLSTSIQSNKIMRLDSRNYEYATIWLIFRVLFRFKFLNRV</sequence>